<feature type="chain" id="PRO_5036759927" evidence="1">
    <location>
        <begin position="21"/>
        <end position="90"/>
    </location>
</feature>
<dbReference type="EMBL" id="NHSD01000184">
    <property type="protein sequence ID" value="MBK5926904.1"/>
    <property type="molecule type" value="Genomic_DNA"/>
</dbReference>
<evidence type="ECO:0000313" key="2">
    <source>
        <dbReference type="EMBL" id="MBK5926904.1"/>
    </source>
</evidence>
<dbReference type="Proteomes" id="UP000706333">
    <property type="component" value="Unassembled WGS sequence"/>
</dbReference>
<accession>A0A934TJU0</accession>
<organism evidence="2 3">
    <name type="scientific">Rhodobaculum claviforme</name>
    <dbReference type="NCBI Taxonomy" id="1549854"/>
    <lineage>
        <taxon>Bacteria</taxon>
        <taxon>Pseudomonadati</taxon>
        <taxon>Pseudomonadota</taxon>
        <taxon>Alphaproteobacteria</taxon>
        <taxon>Rhodobacterales</taxon>
        <taxon>Paracoccaceae</taxon>
        <taxon>Rhodobaculum</taxon>
    </lineage>
</organism>
<keyword evidence="1" id="KW-0732">Signal</keyword>
<evidence type="ECO:0000256" key="1">
    <source>
        <dbReference type="SAM" id="SignalP"/>
    </source>
</evidence>
<comment type="caution">
    <text evidence="2">The sequence shown here is derived from an EMBL/GenBank/DDBJ whole genome shotgun (WGS) entry which is preliminary data.</text>
</comment>
<protein>
    <submittedName>
        <fullName evidence="2">Uncharacterized protein</fullName>
    </submittedName>
</protein>
<reference evidence="2" key="2">
    <citation type="journal article" date="2020" name="Microorganisms">
        <title>Osmotic Adaptation and Compatible Solute Biosynthesis of Phototrophic Bacteria as Revealed from Genome Analyses.</title>
        <authorList>
            <person name="Imhoff J.F."/>
            <person name="Rahn T."/>
            <person name="Kunzel S."/>
            <person name="Keller A."/>
            <person name="Neulinger S.C."/>
        </authorList>
    </citation>
    <scope>NUCLEOTIDE SEQUENCE</scope>
    <source>
        <strain evidence="2">LMG 28126</strain>
    </source>
</reference>
<keyword evidence="3" id="KW-1185">Reference proteome</keyword>
<reference evidence="2" key="1">
    <citation type="submission" date="2017-05" db="EMBL/GenBank/DDBJ databases">
        <authorList>
            <person name="Imhoff J.F."/>
            <person name="Rahn T."/>
            <person name="Kuenzel S."/>
            <person name="Neulinger S.C."/>
        </authorList>
    </citation>
    <scope>NUCLEOTIDE SEQUENCE</scope>
    <source>
        <strain evidence="2">LMG 28126</strain>
    </source>
</reference>
<gene>
    <name evidence="2" type="ORF">CCR87_06015</name>
</gene>
<proteinExistence type="predicted"/>
<sequence length="90" mass="9794">MIRLSAAIAAFAVLATPALAEGYLYSDFEASVPHIDLPECPEGMADRAAICRVTINNDALHIHVFAEDGDQPFIAVHTFYEDGFALTLDR</sequence>
<evidence type="ECO:0000313" key="3">
    <source>
        <dbReference type="Proteomes" id="UP000706333"/>
    </source>
</evidence>
<feature type="signal peptide" evidence="1">
    <location>
        <begin position="1"/>
        <end position="20"/>
    </location>
</feature>
<name>A0A934TJU0_9RHOB</name>
<dbReference type="RefSeq" id="WP_201156672.1">
    <property type="nucleotide sequence ID" value="NZ_NHSD01000184.1"/>
</dbReference>
<dbReference type="AlphaFoldDB" id="A0A934TJU0"/>